<dbReference type="Gene3D" id="3.30.2140.10">
    <property type="entry name" value="Arylamine N-acetyltransferase"/>
    <property type="match status" value="1"/>
</dbReference>
<evidence type="ECO:0000256" key="1">
    <source>
        <dbReference type="ARBA" id="ARBA00006547"/>
    </source>
</evidence>
<dbReference type="PRINTS" id="PR01543">
    <property type="entry name" value="ANATRNSFRASE"/>
</dbReference>
<reference evidence="2" key="1">
    <citation type="submission" date="2018-05" db="EMBL/GenBank/DDBJ databases">
        <authorList>
            <person name="Lanie J.A."/>
            <person name="Ng W.-L."/>
            <person name="Kazmierczak K.M."/>
            <person name="Andrzejewski T.M."/>
            <person name="Davidsen T.M."/>
            <person name="Wayne K.J."/>
            <person name="Tettelin H."/>
            <person name="Glass J.I."/>
            <person name="Rusch D."/>
            <person name="Podicherti R."/>
            <person name="Tsui H.-C.T."/>
            <person name="Winkler M.E."/>
        </authorList>
    </citation>
    <scope>NUCLEOTIDE SEQUENCE</scope>
</reference>
<organism evidence="2">
    <name type="scientific">marine metagenome</name>
    <dbReference type="NCBI Taxonomy" id="408172"/>
    <lineage>
        <taxon>unclassified sequences</taxon>
        <taxon>metagenomes</taxon>
        <taxon>ecological metagenomes</taxon>
    </lineage>
</organism>
<accession>A0A381VCB1</accession>
<dbReference type="PANTHER" id="PTHR11786">
    <property type="entry name" value="N-HYDROXYARYLAMINE O-ACETYLTRANSFERASE"/>
    <property type="match status" value="1"/>
</dbReference>
<dbReference type="GO" id="GO:0016407">
    <property type="term" value="F:acetyltransferase activity"/>
    <property type="evidence" value="ECO:0007669"/>
    <property type="project" value="InterPro"/>
</dbReference>
<dbReference type="SUPFAM" id="SSF54001">
    <property type="entry name" value="Cysteine proteinases"/>
    <property type="match status" value="1"/>
</dbReference>
<sequence length="264" mass="29470">MQAAAYLDRIGYQGSLEPSAATLCQLHRAHLLAVPFENLDIPLGRPIALSLPMFYDKIVRNRRGGFCYELNGLFGWLLEEVGFRVTILSARVYEQGRFGAEFGHMVLMVDTGEYLIADVGFGDSFLEPLSLETQAGDQQPGCAYRLTGPESGKRLERRLESKWAPQYVFSLTPRRLDDFTAMCQHHQTSALSHFTRKSVCSLATETGRITLSNNRLIAAVDGQQTEREVTAAVEYRALLRNRFGIDLDEAAHIERLMAPGKTPG</sequence>
<comment type="similarity">
    <text evidence="1">Belongs to the arylamine N-acetyltransferase family.</text>
</comment>
<proteinExistence type="inferred from homology"/>
<gene>
    <name evidence="2" type="ORF">METZ01_LOCUS90495</name>
</gene>
<dbReference type="Gene3D" id="2.40.128.150">
    <property type="entry name" value="Cysteine proteinases"/>
    <property type="match status" value="1"/>
</dbReference>
<evidence type="ECO:0008006" key="3">
    <source>
        <dbReference type="Google" id="ProtNLM"/>
    </source>
</evidence>
<dbReference type="InterPro" id="IPR001447">
    <property type="entry name" value="Arylamine_N-AcTrfase"/>
</dbReference>
<dbReference type="Pfam" id="PF00797">
    <property type="entry name" value="Acetyltransf_2"/>
    <property type="match status" value="1"/>
</dbReference>
<dbReference type="PANTHER" id="PTHR11786:SF0">
    <property type="entry name" value="ARYLAMINE N-ACETYLTRANSFERASE 4-RELATED"/>
    <property type="match status" value="1"/>
</dbReference>
<protein>
    <recommendedName>
        <fullName evidence="3">Arylamine N-acetyltransferase</fullName>
    </recommendedName>
</protein>
<evidence type="ECO:0000313" key="2">
    <source>
        <dbReference type="EMBL" id="SVA37641.1"/>
    </source>
</evidence>
<dbReference type="EMBL" id="UINC01008360">
    <property type="protein sequence ID" value="SVA37641.1"/>
    <property type="molecule type" value="Genomic_DNA"/>
</dbReference>
<dbReference type="InterPro" id="IPR038765">
    <property type="entry name" value="Papain-like_cys_pep_sf"/>
</dbReference>
<dbReference type="AlphaFoldDB" id="A0A381VCB1"/>
<name>A0A381VCB1_9ZZZZ</name>